<protein>
    <submittedName>
        <fullName evidence="2">Uncharacterized protein</fullName>
    </submittedName>
</protein>
<accession>A0A6G4U6Q4</accession>
<dbReference type="AlphaFoldDB" id="A0A6G4U6Q4"/>
<dbReference type="Proteomes" id="UP000481583">
    <property type="component" value="Unassembled WGS sequence"/>
</dbReference>
<dbReference type="RefSeq" id="WP_165240273.1">
    <property type="nucleotide sequence ID" value="NZ_JAAKZV010000119.1"/>
</dbReference>
<feature type="transmembrane region" description="Helical" evidence="1">
    <location>
        <begin position="6"/>
        <end position="33"/>
    </location>
</feature>
<name>A0A6G4U6Q4_9ACTN</name>
<evidence type="ECO:0000313" key="3">
    <source>
        <dbReference type="Proteomes" id="UP000481583"/>
    </source>
</evidence>
<organism evidence="2 3">
    <name type="scientific">Streptomyces coryli</name>
    <dbReference type="NCBI Taxonomy" id="1128680"/>
    <lineage>
        <taxon>Bacteria</taxon>
        <taxon>Bacillati</taxon>
        <taxon>Actinomycetota</taxon>
        <taxon>Actinomycetes</taxon>
        <taxon>Kitasatosporales</taxon>
        <taxon>Streptomycetaceae</taxon>
        <taxon>Streptomyces</taxon>
    </lineage>
</organism>
<proteinExistence type="predicted"/>
<reference evidence="2 3" key="1">
    <citation type="submission" date="2020-02" db="EMBL/GenBank/DDBJ databases">
        <title>Whole-genome analyses of novel actinobacteria.</title>
        <authorList>
            <person name="Sahin N."/>
        </authorList>
    </citation>
    <scope>NUCLEOTIDE SEQUENCE [LARGE SCALE GENOMIC DNA]</scope>
    <source>
        <strain evidence="2 3">A7024</strain>
    </source>
</reference>
<keyword evidence="1" id="KW-0812">Transmembrane</keyword>
<comment type="caution">
    <text evidence="2">The sequence shown here is derived from an EMBL/GenBank/DDBJ whole genome shotgun (WGS) entry which is preliminary data.</text>
</comment>
<keyword evidence="1" id="KW-1133">Transmembrane helix</keyword>
<gene>
    <name evidence="2" type="ORF">G5C51_24100</name>
</gene>
<evidence type="ECO:0000256" key="1">
    <source>
        <dbReference type="SAM" id="Phobius"/>
    </source>
</evidence>
<dbReference type="EMBL" id="JAAKZV010000119">
    <property type="protein sequence ID" value="NGN66977.1"/>
    <property type="molecule type" value="Genomic_DNA"/>
</dbReference>
<keyword evidence="3" id="KW-1185">Reference proteome</keyword>
<keyword evidence="1" id="KW-0472">Membrane</keyword>
<sequence length="54" mass="6000">MALFVMMLAGLTFPVFLAIVITVVPVLIVYVLFQRRIAGSVSQRSTEVSVWSRS</sequence>
<evidence type="ECO:0000313" key="2">
    <source>
        <dbReference type="EMBL" id="NGN66977.1"/>
    </source>
</evidence>